<accession>A0ACA9Y2J0</accession>
<sequence length="567" mass="63520">MSSNGTLTSTDSKTDSKTDLPGGGLWEKEGNETQEPQILRKTKKNTTGIVHPDNRRELSEEDCYDKLGFSFPWFKKWWIISVIFLVQLSMNFNASVYASGTKQFEEHFHIGEPGVKVGQMLFLVAYAFGCELWAPWSEDYGRWPIMQLSLFFVNIWQILAALAPNLGSLYVARFLGGLSSAGGSVTLGMCADMWEPQNQGFAVAYVVLSSVGGSTLGPIFGGIMADKLNWRWNFWMQLIVGGVTQLIHFFLVTETRTSILVDREAKRRRESGEDPDIYGPGDFKNGLDMKEILSIWSRPFIMFVKEPIVLFLSLLSGFSDALIFICMESVPMAFELWGFNTITQGLVFCSVLIGYFIAYFIHLADIKRQNQILVKEGDAARLPERRLLLLLFLVVLEPIGLFGFAWSSMGPTHNHWMGPIVFLALIGIANYSIYMSTIDYMILAYQSDYAASATGGNGFARDLLAGIAAMYSGPMFRHFSKTKSLQWANTFLGFVAILVALPVYIFYWKGPQIRAKSKFASTLAADKKLRKDKTLMHFDDNEEEIGVENLKAADQNKGGKPAPEDVL</sequence>
<protein>
    <submittedName>
        <fullName evidence="1">Probable drug/proton antiporter Yhk8p</fullName>
    </submittedName>
</protein>
<reference evidence="1" key="1">
    <citation type="submission" date="2022-06" db="EMBL/GenBank/DDBJ databases">
        <authorList>
            <person name="Legras J.-L."/>
            <person name="Devillers H."/>
            <person name="Grondin C."/>
        </authorList>
    </citation>
    <scope>NUCLEOTIDE SEQUENCE</scope>
    <source>
        <strain evidence="1">CLIB 1444</strain>
    </source>
</reference>
<proteinExistence type="predicted"/>
<evidence type="ECO:0000313" key="2">
    <source>
        <dbReference type="Proteomes" id="UP001152531"/>
    </source>
</evidence>
<gene>
    <name evidence="1" type="ORF">CLIB1444_02S02784</name>
</gene>
<organism evidence="1 2">
    <name type="scientific">[Candida] jaroonii</name>
    <dbReference type="NCBI Taxonomy" id="467808"/>
    <lineage>
        <taxon>Eukaryota</taxon>
        <taxon>Fungi</taxon>
        <taxon>Dikarya</taxon>
        <taxon>Ascomycota</taxon>
        <taxon>Saccharomycotina</taxon>
        <taxon>Pichiomycetes</taxon>
        <taxon>Debaryomycetaceae</taxon>
        <taxon>Yamadazyma</taxon>
    </lineage>
</organism>
<name>A0ACA9Y2J0_9ASCO</name>
<comment type="caution">
    <text evidence="1">The sequence shown here is derived from an EMBL/GenBank/DDBJ whole genome shotgun (WGS) entry which is preliminary data.</text>
</comment>
<keyword evidence="2" id="KW-1185">Reference proteome</keyword>
<evidence type="ECO:0000313" key="1">
    <source>
        <dbReference type="EMBL" id="CAH6719183.1"/>
    </source>
</evidence>
<dbReference type="Proteomes" id="UP001152531">
    <property type="component" value="Unassembled WGS sequence"/>
</dbReference>
<dbReference type="EMBL" id="CALSDN010000002">
    <property type="protein sequence ID" value="CAH6719183.1"/>
    <property type="molecule type" value="Genomic_DNA"/>
</dbReference>